<feature type="non-terminal residue" evidence="1">
    <location>
        <position position="1"/>
    </location>
</feature>
<dbReference type="EMBL" id="SNRY01006252">
    <property type="protein sequence ID" value="KAA6313014.1"/>
    <property type="molecule type" value="Genomic_DNA"/>
</dbReference>
<evidence type="ECO:0000313" key="1">
    <source>
        <dbReference type="EMBL" id="KAA6313014.1"/>
    </source>
</evidence>
<organism evidence="1">
    <name type="scientific">termite gut metagenome</name>
    <dbReference type="NCBI Taxonomy" id="433724"/>
    <lineage>
        <taxon>unclassified sequences</taxon>
        <taxon>metagenomes</taxon>
        <taxon>organismal metagenomes</taxon>
    </lineage>
</organism>
<accession>A0A5J4PWK9</accession>
<dbReference type="AlphaFoldDB" id="A0A5J4PWK9"/>
<reference evidence="1" key="1">
    <citation type="submission" date="2019-03" db="EMBL/GenBank/DDBJ databases">
        <title>Single cell metagenomics reveals metabolic interactions within the superorganism composed of flagellate Streblomastix strix and complex community of Bacteroidetes bacteria on its surface.</title>
        <authorList>
            <person name="Treitli S.C."/>
            <person name="Kolisko M."/>
            <person name="Husnik F."/>
            <person name="Keeling P."/>
            <person name="Hampl V."/>
        </authorList>
    </citation>
    <scope>NUCLEOTIDE SEQUENCE</scope>
    <source>
        <strain evidence="1">STM</strain>
    </source>
</reference>
<proteinExistence type="predicted"/>
<protein>
    <submittedName>
        <fullName evidence="1">Uncharacterized protein</fullName>
    </submittedName>
</protein>
<comment type="caution">
    <text evidence="1">The sequence shown here is derived from an EMBL/GenBank/DDBJ whole genome shotgun (WGS) entry which is preliminary data.</text>
</comment>
<sequence length="72" mass="8430">KPTDANHCHSDANHCHPPEFGYRFKNVIISLKLKTKNNIQTTEYMEIVNIEARTFEAMATRFEQFAQRMDSL</sequence>
<gene>
    <name evidence="1" type="ORF">EZS27_036148</name>
</gene>
<name>A0A5J4PWK9_9ZZZZ</name>